<evidence type="ECO:0000256" key="6">
    <source>
        <dbReference type="RuleBase" id="RU369013"/>
    </source>
</evidence>
<gene>
    <name evidence="7" type="ORF">OGATHE_003533</name>
</gene>
<keyword evidence="6" id="KW-0256">Endoplasmic reticulum</keyword>
<evidence type="ECO:0000256" key="5">
    <source>
        <dbReference type="ARBA" id="ARBA00023136"/>
    </source>
</evidence>
<keyword evidence="6" id="KW-0813">Transport</keyword>
<dbReference type="GO" id="GO:0006890">
    <property type="term" value="P:retrograde vesicle-mediated transport, Golgi to endoplasmic reticulum"/>
    <property type="evidence" value="ECO:0007669"/>
    <property type="project" value="EnsemblFungi"/>
</dbReference>
<comment type="caution">
    <text evidence="6">Lacks conserved residue(s) required for the propagation of feature annotation.</text>
</comment>
<dbReference type="GO" id="GO:0000139">
    <property type="term" value="C:Golgi membrane"/>
    <property type="evidence" value="ECO:0007669"/>
    <property type="project" value="UniProtKB-SubCell"/>
</dbReference>
<evidence type="ECO:0000256" key="1">
    <source>
        <dbReference type="ARBA" id="ARBA00004141"/>
    </source>
</evidence>
<dbReference type="GO" id="GO:0005789">
    <property type="term" value="C:endoplasmic reticulum membrane"/>
    <property type="evidence" value="ECO:0007669"/>
    <property type="project" value="UniProtKB-SubCell"/>
</dbReference>
<dbReference type="PANTHER" id="PTHR10984:SF25">
    <property type="entry name" value="ENDOPLASMIC RETICULUM-GOLGI INTERMEDIATE COMPARTMENT PROTEIN 3"/>
    <property type="match status" value="1"/>
</dbReference>
<evidence type="ECO:0000313" key="8">
    <source>
        <dbReference type="Proteomes" id="UP000788993"/>
    </source>
</evidence>
<proteinExistence type="inferred from homology"/>
<dbReference type="GO" id="GO:0061852">
    <property type="term" value="C:retrograde transporter complex, Golgi to ER"/>
    <property type="evidence" value="ECO:0007669"/>
    <property type="project" value="EnsemblFungi"/>
</dbReference>
<dbReference type="PANTHER" id="PTHR10984">
    <property type="entry name" value="ENDOPLASMIC RETICULUM-GOLGI INTERMEDIATE COMPARTMENT PROTEIN"/>
    <property type="match status" value="1"/>
</dbReference>
<evidence type="ECO:0000313" key="7">
    <source>
        <dbReference type="EMBL" id="KAH3664718.1"/>
    </source>
</evidence>
<keyword evidence="8" id="KW-1185">Reference proteome</keyword>
<organism evidence="7 8">
    <name type="scientific">Ogataea polymorpha</name>
    <dbReference type="NCBI Taxonomy" id="460523"/>
    <lineage>
        <taxon>Eukaryota</taxon>
        <taxon>Fungi</taxon>
        <taxon>Dikarya</taxon>
        <taxon>Ascomycota</taxon>
        <taxon>Saccharomycotina</taxon>
        <taxon>Pichiomycetes</taxon>
        <taxon>Pichiales</taxon>
        <taxon>Pichiaceae</taxon>
        <taxon>Ogataea</taxon>
    </lineage>
</organism>
<accession>A0A1B7SEC2</accession>
<comment type="function">
    <text evidence="6">Plays a role in transport between endoplasmic reticulum and Golgi.</text>
</comment>
<keyword evidence="3 6" id="KW-0812">Transmembrane</keyword>
<dbReference type="RefSeq" id="XP_018209791.1">
    <property type="nucleotide sequence ID" value="XM_018353032.1"/>
</dbReference>
<protein>
    <recommendedName>
        <fullName evidence="6">Endoplasmic reticulum-Golgi intermediate compartment protein</fullName>
    </recommendedName>
</protein>
<dbReference type="GO" id="GO:0030134">
    <property type="term" value="C:COPII-coated ER to Golgi transport vesicle"/>
    <property type="evidence" value="ECO:0007669"/>
    <property type="project" value="EnsemblFungi"/>
</dbReference>
<dbReference type="GO" id="GO:0033116">
    <property type="term" value="C:endoplasmic reticulum-Golgi intermediate compartment membrane"/>
    <property type="evidence" value="ECO:0007669"/>
    <property type="project" value="UniProtKB-SubCell"/>
</dbReference>
<dbReference type="AlphaFoldDB" id="A0A1B7SEC2"/>
<reference evidence="7" key="2">
    <citation type="submission" date="2021-01" db="EMBL/GenBank/DDBJ databases">
        <authorList>
            <person name="Schikora-Tamarit M.A."/>
        </authorList>
    </citation>
    <scope>NUCLEOTIDE SEQUENCE</scope>
    <source>
        <strain evidence="7">NCAIM Y.01608</strain>
    </source>
</reference>
<dbReference type="InterPro" id="IPR012936">
    <property type="entry name" value="Erv_C"/>
</dbReference>
<dbReference type="Pfam" id="PF13850">
    <property type="entry name" value="ERGIC_N"/>
    <property type="match status" value="1"/>
</dbReference>
<dbReference type="EMBL" id="JAEUBD010001178">
    <property type="protein sequence ID" value="KAH3664718.1"/>
    <property type="molecule type" value="Genomic_DNA"/>
</dbReference>
<feature type="transmembrane region" description="Helical" evidence="6">
    <location>
        <begin position="362"/>
        <end position="383"/>
    </location>
</feature>
<dbReference type="GO" id="GO:0006888">
    <property type="term" value="P:endoplasmic reticulum to Golgi vesicle-mediated transport"/>
    <property type="evidence" value="ECO:0007669"/>
    <property type="project" value="UniProtKB-UniRule"/>
</dbReference>
<name>A0A1B7SEC2_9ASCO</name>
<dbReference type="Pfam" id="PF07970">
    <property type="entry name" value="COPIIcoated_ERV"/>
    <property type="match status" value="1"/>
</dbReference>
<keyword evidence="4 6" id="KW-1133">Transmembrane helix</keyword>
<dbReference type="InterPro" id="IPR045888">
    <property type="entry name" value="Erv"/>
</dbReference>
<keyword evidence="5 6" id="KW-0472">Membrane</keyword>
<dbReference type="InterPro" id="IPR039542">
    <property type="entry name" value="Erv_N"/>
</dbReference>
<comment type="similarity">
    <text evidence="2 6">Belongs to the ERGIC family.</text>
</comment>
<evidence type="ECO:0000256" key="2">
    <source>
        <dbReference type="ARBA" id="ARBA00005648"/>
    </source>
</evidence>
<dbReference type="Proteomes" id="UP000788993">
    <property type="component" value="Unassembled WGS sequence"/>
</dbReference>
<comment type="subcellular location">
    <subcellularLocation>
        <location evidence="6">Endoplasmic reticulum membrane</location>
        <topology evidence="6">Multi-pass membrane protein</topology>
    </subcellularLocation>
    <subcellularLocation>
        <location evidence="6">Endoplasmic reticulum-Golgi intermediate compartment membrane</location>
        <topology evidence="6">Multi-pass membrane protein</topology>
    </subcellularLocation>
    <subcellularLocation>
        <location evidence="6">Golgi apparatus membrane</location>
        <topology evidence="6">Multi-pass membrane protein</topology>
    </subcellularLocation>
    <subcellularLocation>
        <location evidence="1">Membrane</location>
        <topology evidence="1">Multi-pass membrane protein</topology>
    </subcellularLocation>
</comment>
<reference evidence="7" key="1">
    <citation type="journal article" date="2021" name="Open Biol.">
        <title>Shared evolutionary footprints suggest mitochondrial oxidative damage underlies multiple complex I losses in fungi.</title>
        <authorList>
            <person name="Schikora-Tamarit M.A."/>
            <person name="Marcet-Houben M."/>
            <person name="Nosek J."/>
            <person name="Gabaldon T."/>
        </authorList>
    </citation>
    <scope>NUCLEOTIDE SEQUENCE</scope>
    <source>
        <strain evidence="7">NCAIM Y.01608</strain>
    </source>
</reference>
<evidence type="ECO:0000256" key="4">
    <source>
        <dbReference type="ARBA" id="ARBA00022989"/>
    </source>
</evidence>
<keyword evidence="6" id="KW-0931">ER-Golgi transport</keyword>
<evidence type="ECO:0000256" key="3">
    <source>
        <dbReference type="ARBA" id="ARBA00022692"/>
    </source>
</evidence>
<comment type="caution">
    <text evidence="7">The sequence shown here is derived from an EMBL/GenBank/DDBJ whole genome shotgun (WGS) entry which is preliminary data.</text>
</comment>
<dbReference type="OrthoDB" id="270930at2759"/>
<keyword evidence="6" id="KW-0333">Golgi apparatus</keyword>
<sequence length="400" mass="45316">MGRGPSILRFDAFSKTVDDARIKTTSGGILTLVCIFTTLLLLINEYLDYSRIVTRPELVVDRDRNKKLEINLDISFPNMPCDLLTLDIMDQSGDMQLDLLSSGFSKIRLDKEGNEIGQENMRVNQEFALTSADPSYCGSCYGAADQSRNDELPQDQKVCCNSCESVKQAYARNAWKFYDGKDIEQCEREGYVDRLNARLDEGCRVRGTAEIARIGGNLHFAPGSSMNFNEKHVHDLSLYDMHSNKFNFDHTINHFSFGLDDHSVADYKTTHPLDATTHGDGHKYHVHSYFLKVVNTRYEFLDGRKVETNQFSATQHDRPFRGGRDEDHPNTIHAQGGLPGVFFHFEISPLKIINREQYNKTWSAFALGACAAISGVLTVFTLLDRTIWAANRMLKDKKDT</sequence>